<proteinExistence type="predicted"/>
<gene>
    <name evidence="1" type="ORF">Tci_909818</name>
</gene>
<reference evidence="1" key="1">
    <citation type="journal article" date="2019" name="Sci. Rep.">
        <title>Draft genome of Tanacetum cinerariifolium, the natural source of mosquito coil.</title>
        <authorList>
            <person name="Yamashiro T."/>
            <person name="Shiraishi A."/>
            <person name="Satake H."/>
            <person name="Nakayama K."/>
        </authorList>
    </citation>
    <scope>NUCLEOTIDE SEQUENCE</scope>
</reference>
<protein>
    <recommendedName>
        <fullName evidence="2">Reverse transcriptase domain-containing protein</fullName>
    </recommendedName>
</protein>
<sequence>QLDVIDVPSFVCNMGKSSQNKKPYGNWKRTYSDEGPSLTVKQPLTQEEMSCEAIEKDIYDRILILQEPRLIIETLKFSDQHKKLLDSVLLDKLKLDGEVKIDKEEATEEIIRGYKMISEKNDPGVFVLPIRIEAKFDTHALADTSSNINVIPYRIYEKLG</sequence>
<evidence type="ECO:0008006" key="2">
    <source>
        <dbReference type="Google" id="ProtNLM"/>
    </source>
</evidence>
<feature type="non-terminal residue" evidence="1">
    <location>
        <position position="1"/>
    </location>
</feature>
<comment type="caution">
    <text evidence="1">The sequence shown here is derived from an EMBL/GenBank/DDBJ whole genome shotgun (WGS) entry which is preliminary data.</text>
</comment>
<dbReference type="EMBL" id="BKCJ011491590">
    <property type="protein sequence ID" value="GFD37849.1"/>
    <property type="molecule type" value="Genomic_DNA"/>
</dbReference>
<name>A0A699VU19_TANCI</name>
<accession>A0A699VU19</accession>
<feature type="non-terminal residue" evidence="1">
    <location>
        <position position="160"/>
    </location>
</feature>
<dbReference type="AlphaFoldDB" id="A0A699VU19"/>
<organism evidence="1">
    <name type="scientific">Tanacetum cinerariifolium</name>
    <name type="common">Dalmatian daisy</name>
    <name type="synonym">Chrysanthemum cinerariifolium</name>
    <dbReference type="NCBI Taxonomy" id="118510"/>
    <lineage>
        <taxon>Eukaryota</taxon>
        <taxon>Viridiplantae</taxon>
        <taxon>Streptophyta</taxon>
        <taxon>Embryophyta</taxon>
        <taxon>Tracheophyta</taxon>
        <taxon>Spermatophyta</taxon>
        <taxon>Magnoliopsida</taxon>
        <taxon>eudicotyledons</taxon>
        <taxon>Gunneridae</taxon>
        <taxon>Pentapetalae</taxon>
        <taxon>asterids</taxon>
        <taxon>campanulids</taxon>
        <taxon>Asterales</taxon>
        <taxon>Asteraceae</taxon>
        <taxon>Asteroideae</taxon>
        <taxon>Anthemideae</taxon>
        <taxon>Anthemidinae</taxon>
        <taxon>Tanacetum</taxon>
    </lineage>
</organism>
<evidence type="ECO:0000313" key="1">
    <source>
        <dbReference type="EMBL" id="GFD37849.1"/>
    </source>
</evidence>